<evidence type="ECO:0000313" key="2">
    <source>
        <dbReference type="EMBL" id="KJS60722.1"/>
    </source>
</evidence>
<name>A0A0F2TG85_STRR3</name>
<dbReference type="RefSeq" id="WP_045698517.1">
    <property type="nucleotide sequence ID" value="NZ_JZKH01000038.1"/>
</dbReference>
<accession>A0A0F2TG85</accession>
<dbReference type="Proteomes" id="UP000033699">
    <property type="component" value="Unassembled WGS sequence"/>
</dbReference>
<dbReference type="AlphaFoldDB" id="A0A0F2TG85"/>
<protein>
    <recommendedName>
        <fullName evidence="1">KTSC domain-containing protein</fullName>
    </recommendedName>
</protein>
<dbReference type="InterPro" id="IPR025309">
    <property type="entry name" value="KTSC_dom"/>
</dbReference>
<dbReference type="EMBL" id="JZKH01000038">
    <property type="protein sequence ID" value="KJS60722.1"/>
    <property type="molecule type" value="Genomic_DNA"/>
</dbReference>
<reference evidence="2 3" key="1">
    <citation type="submission" date="2015-02" db="EMBL/GenBank/DDBJ databases">
        <authorList>
            <person name="Ju K.-S."/>
            <person name="Doroghazi J.R."/>
            <person name="Metcalf W."/>
        </authorList>
    </citation>
    <scope>NUCLEOTIDE SEQUENCE [LARGE SCALE GENOMIC DNA]</scope>
    <source>
        <strain evidence="2 3">ATCC 31215</strain>
    </source>
</reference>
<comment type="caution">
    <text evidence="2">The sequence shown here is derived from an EMBL/GenBank/DDBJ whole genome shotgun (WGS) entry which is preliminary data.</text>
</comment>
<proteinExistence type="predicted"/>
<keyword evidence="3" id="KW-1185">Reference proteome</keyword>
<organism evidence="2 3">
    <name type="scientific">Streptomyces rubellomurinus (strain ATCC 31215)</name>
    <dbReference type="NCBI Taxonomy" id="359131"/>
    <lineage>
        <taxon>Bacteria</taxon>
        <taxon>Bacillati</taxon>
        <taxon>Actinomycetota</taxon>
        <taxon>Actinomycetes</taxon>
        <taxon>Kitasatosporales</taxon>
        <taxon>Streptomycetaceae</taxon>
        <taxon>Streptomyces</taxon>
    </lineage>
</organism>
<dbReference type="Pfam" id="PF13619">
    <property type="entry name" value="KTSC"/>
    <property type="match status" value="1"/>
</dbReference>
<dbReference type="OrthoDB" id="8450910at2"/>
<sequence length="70" mass="8156">MDRTAVDSSVLRSVGYDPLARRLELEFAGGRVYAYADVPARVHRELLAAESHGRYFVRRVRGRYAYRRVR</sequence>
<evidence type="ECO:0000259" key="1">
    <source>
        <dbReference type="Pfam" id="PF13619"/>
    </source>
</evidence>
<gene>
    <name evidence="2" type="ORF">VM95_19420</name>
</gene>
<evidence type="ECO:0000313" key="3">
    <source>
        <dbReference type="Proteomes" id="UP000033699"/>
    </source>
</evidence>
<dbReference type="PATRIC" id="fig|359131.3.peg.4538"/>
<feature type="domain" description="KTSC" evidence="1">
    <location>
        <begin position="7"/>
        <end position="64"/>
    </location>
</feature>